<dbReference type="Proteomes" id="UP001174050">
    <property type="component" value="Unassembled WGS sequence"/>
</dbReference>
<gene>
    <name evidence="1" type="ORF">QWM81_20145</name>
</gene>
<reference evidence="1" key="1">
    <citation type="submission" date="2023-06" db="EMBL/GenBank/DDBJ databases">
        <title>WGS-Sequencing of Streptomyces ficellus isolate 21 collected from sand in Gara Djebilet Iron Mine in Algeria.</title>
        <authorList>
            <person name="Zegers G.P."/>
            <person name="Gomez A."/>
            <person name="Gueddou A."/>
            <person name="Zahara A.F."/>
            <person name="Worth M."/>
            <person name="Sevigny J.L."/>
            <person name="Tisa L."/>
        </authorList>
    </citation>
    <scope>NUCLEOTIDE SEQUENCE</scope>
    <source>
        <strain evidence="1">AS11</strain>
    </source>
</reference>
<protein>
    <submittedName>
        <fullName evidence="1">Uncharacterized protein</fullName>
    </submittedName>
</protein>
<proteinExistence type="predicted"/>
<keyword evidence="2" id="KW-1185">Reference proteome</keyword>
<dbReference type="RefSeq" id="WP_290113545.1">
    <property type="nucleotide sequence ID" value="NZ_JAUEPL010000031.1"/>
</dbReference>
<evidence type="ECO:0000313" key="1">
    <source>
        <dbReference type="EMBL" id="MDN3296334.1"/>
    </source>
</evidence>
<evidence type="ECO:0000313" key="2">
    <source>
        <dbReference type="Proteomes" id="UP001174050"/>
    </source>
</evidence>
<organism evidence="1 2">
    <name type="scientific">Streptomyces ficellus</name>
    <dbReference type="NCBI Taxonomy" id="1977088"/>
    <lineage>
        <taxon>Bacteria</taxon>
        <taxon>Bacillati</taxon>
        <taxon>Actinomycetota</taxon>
        <taxon>Actinomycetes</taxon>
        <taxon>Kitasatosporales</taxon>
        <taxon>Streptomycetaceae</taxon>
        <taxon>Streptomyces</taxon>
    </lineage>
</organism>
<name>A0ABT7ZA13_9ACTN</name>
<sequence>MTIALEHPPIHCTEPRTYLPREVWQALTADVIKAHAGTSRVMAERIVGQTVAFLIAGTTTDAPLSPSEQVDWGWHAFLLRTQAYQEFCDRHAGRFLHHHPGVPDAAETGGPEAVRNRTLAAISAAGFAVDEALWSEAAECTQCHAGCTDSPVGGKK</sequence>
<accession>A0ABT7ZA13</accession>
<dbReference type="EMBL" id="JAUEPL010000031">
    <property type="protein sequence ID" value="MDN3296334.1"/>
    <property type="molecule type" value="Genomic_DNA"/>
</dbReference>
<comment type="caution">
    <text evidence="1">The sequence shown here is derived from an EMBL/GenBank/DDBJ whole genome shotgun (WGS) entry which is preliminary data.</text>
</comment>